<dbReference type="GO" id="GO:0008270">
    <property type="term" value="F:zinc ion binding"/>
    <property type="evidence" value="ECO:0007669"/>
    <property type="project" value="UniProtKB-KW"/>
</dbReference>
<keyword evidence="1" id="KW-0862">Zinc</keyword>
<evidence type="ECO:0000313" key="5">
    <source>
        <dbReference type="Proteomes" id="UP001274896"/>
    </source>
</evidence>
<dbReference type="Gene3D" id="4.10.60.10">
    <property type="entry name" value="Zinc finger, CCHC-type"/>
    <property type="match status" value="1"/>
</dbReference>
<feature type="region of interest" description="Disordered" evidence="2">
    <location>
        <begin position="61"/>
        <end position="124"/>
    </location>
</feature>
<organism evidence="4 5">
    <name type="scientific">Hemibagrus guttatus</name>
    <dbReference type="NCBI Taxonomy" id="175788"/>
    <lineage>
        <taxon>Eukaryota</taxon>
        <taxon>Metazoa</taxon>
        <taxon>Chordata</taxon>
        <taxon>Craniata</taxon>
        <taxon>Vertebrata</taxon>
        <taxon>Euteleostomi</taxon>
        <taxon>Actinopterygii</taxon>
        <taxon>Neopterygii</taxon>
        <taxon>Teleostei</taxon>
        <taxon>Ostariophysi</taxon>
        <taxon>Siluriformes</taxon>
        <taxon>Bagridae</taxon>
        <taxon>Hemibagrus</taxon>
    </lineage>
</organism>
<protein>
    <recommendedName>
        <fullName evidence="3">CCHC-type domain-containing protein</fullName>
    </recommendedName>
</protein>
<feature type="compositionally biased region" description="Polar residues" evidence="2">
    <location>
        <begin position="107"/>
        <end position="124"/>
    </location>
</feature>
<feature type="region of interest" description="Disordered" evidence="2">
    <location>
        <begin position="176"/>
        <end position="214"/>
    </location>
</feature>
<evidence type="ECO:0000256" key="1">
    <source>
        <dbReference type="PROSITE-ProRule" id="PRU00047"/>
    </source>
</evidence>
<dbReference type="SUPFAM" id="SSF57756">
    <property type="entry name" value="Retrovirus zinc finger-like domains"/>
    <property type="match status" value="1"/>
</dbReference>
<reference evidence="4" key="1">
    <citation type="submission" date="2023-06" db="EMBL/GenBank/DDBJ databases">
        <title>Male Hemibagrus guttatus genome.</title>
        <authorList>
            <person name="Bian C."/>
        </authorList>
    </citation>
    <scope>NUCLEOTIDE SEQUENCE</scope>
    <source>
        <strain evidence="4">Male_cb2023</strain>
        <tissue evidence="4">Muscle</tissue>
    </source>
</reference>
<evidence type="ECO:0000256" key="2">
    <source>
        <dbReference type="SAM" id="MobiDB-lite"/>
    </source>
</evidence>
<sequence>MILNNRDEDLNIMYKIIENSEEFVIFATSGNLKCFGCGQEGHSIGNCPEREAAGNQETKITKEINNEGVQTNDKQDSGEKSGNTEGQEDGKDAENETKQMETERENPQVNASENATQNTHLTNRQINEECSGTENTDMAIDDAGCTLVRSKRKCRTGNSGPQTGKKGLVEIEKGNQVINGQEAEVKSSSDHNMNAETESDEDEQNSDEHTAGYKVKEIKRFLQKTKNMKGTRVDQYFPNKQDFVDSATAIIKEKNRGFTHQEIFRLKKFVTRTSRMMKREERQWWDHGKVLIQQLCQQYTANVTRDITKSLRELGIEIVELQTLSESTGNRGHFENLKAKKALMMGILGTETQGALCGSQGPAVSLFWLLDEPLVGGGRMDIKDSSPVDMFASRLADVS</sequence>
<gene>
    <name evidence="4" type="ORF">QTP70_011046</name>
</gene>
<dbReference type="AlphaFoldDB" id="A0AAE0R0T4"/>
<feature type="compositionally biased region" description="Basic and acidic residues" evidence="2">
    <location>
        <begin position="88"/>
        <end position="106"/>
    </location>
</feature>
<dbReference type="InterPro" id="IPR036875">
    <property type="entry name" value="Znf_CCHC_sf"/>
</dbReference>
<keyword evidence="1" id="KW-0863">Zinc-finger</keyword>
<proteinExistence type="predicted"/>
<keyword evidence="1" id="KW-0479">Metal-binding</keyword>
<dbReference type="Proteomes" id="UP001274896">
    <property type="component" value="Unassembled WGS sequence"/>
</dbReference>
<dbReference type="GO" id="GO:0003676">
    <property type="term" value="F:nucleic acid binding"/>
    <property type="evidence" value="ECO:0007669"/>
    <property type="project" value="InterPro"/>
</dbReference>
<comment type="caution">
    <text evidence="4">The sequence shown here is derived from an EMBL/GenBank/DDBJ whole genome shotgun (WGS) entry which is preliminary data.</text>
</comment>
<evidence type="ECO:0000259" key="3">
    <source>
        <dbReference type="PROSITE" id="PS50158"/>
    </source>
</evidence>
<dbReference type="PROSITE" id="PS50158">
    <property type="entry name" value="ZF_CCHC"/>
    <property type="match status" value="1"/>
</dbReference>
<feature type="domain" description="CCHC-type" evidence="3">
    <location>
        <begin position="33"/>
        <end position="49"/>
    </location>
</feature>
<dbReference type="EMBL" id="JAUCMX010000007">
    <property type="protein sequence ID" value="KAK3539632.1"/>
    <property type="molecule type" value="Genomic_DNA"/>
</dbReference>
<accession>A0AAE0R0T4</accession>
<name>A0AAE0R0T4_9TELE</name>
<dbReference type="InterPro" id="IPR001878">
    <property type="entry name" value="Znf_CCHC"/>
</dbReference>
<keyword evidence="5" id="KW-1185">Reference proteome</keyword>
<evidence type="ECO:0000313" key="4">
    <source>
        <dbReference type="EMBL" id="KAK3539632.1"/>
    </source>
</evidence>